<keyword evidence="1" id="KW-0472">Membrane</keyword>
<keyword evidence="1" id="KW-0812">Transmembrane</keyword>
<dbReference type="InterPro" id="IPR011528">
    <property type="entry name" value="NERD"/>
</dbReference>
<name>A0A8J3PPX6_9ACTN</name>
<evidence type="ECO:0000313" key="4">
    <source>
        <dbReference type="Proteomes" id="UP000630097"/>
    </source>
</evidence>
<feature type="domain" description="NERD" evidence="2">
    <location>
        <begin position="94"/>
        <end position="198"/>
    </location>
</feature>
<accession>A0A8J3PPX6</accession>
<dbReference type="Pfam" id="PF08378">
    <property type="entry name" value="NERD"/>
    <property type="match status" value="1"/>
</dbReference>
<protein>
    <recommendedName>
        <fullName evidence="2">NERD domain-containing protein</fullName>
    </recommendedName>
</protein>
<comment type="caution">
    <text evidence="3">The sequence shown here is derived from an EMBL/GenBank/DDBJ whole genome shotgun (WGS) entry which is preliminary data.</text>
</comment>
<feature type="transmembrane region" description="Helical" evidence="1">
    <location>
        <begin position="59"/>
        <end position="81"/>
    </location>
</feature>
<keyword evidence="1" id="KW-1133">Transmembrane helix</keyword>
<dbReference type="EMBL" id="BONV01000003">
    <property type="protein sequence ID" value="GIG78136.1"/>
    <property type="molecule type" value="Genomic_DNA"/>
</dbReference>
<reference evidence="3 4" key="1">
    <citation type="submission" date="2021-01" db="EMBL/GenBank/DDBJ databases">
        <title>Whole genome shotgun sequence of Planotetraspora kaengkrachanensis NBRC 104272.</title>
        <authorList>
            <person name="Komaki H."/>
            <person name="Tamura T."/>
        </authorList>
    </citation>
    <scope>NUCLEOTIDE SEQUENCE [LARGE SCALE GENOMIC DNA]</scope>
    <source>
        <strain evidence="3 4">NBRC 104272</strain>
    </source>
</reference>
<keyword evidence="4" id="KW-1185">Reference proteome</keyword>
<organism evidence="3 4">
    <name type="scientific">Planotetraspora kaengkrachanensis</name>
    <dbReference type="NCBI Taxonomy" id="575193"/>
    <lineage>
        <taxon>Bacteria</taxon>
        <taxon>Bacillati</taxon>
        <taxon>Actinomycetota</taxon>
        <taxon>Actinomycetes</taxon>
        <taxon>Streptosporangiales</taxon>
        <taxon>Streptosporangiaceae</taxon>
        <taxon>Planotetraspora</taxon>
    </lineage>
</organism>
<evidence type="ECO:0000313" key="3">
    <source>
        <dbReference type="EMBL" id="GIG78136.1"/>
    </source>
</evidence>
<sequence length="256" mass="28018">MPSGSIYVPQDEKFKGASPQNLYETFWFAGRRNRLRVRAAVGVAGFVAGYYLAYRMGLANPFAAGVLLGGAAALVDLLIAWRSHERTAVWRGKRRGEVRTARLLRRGLARHGYRVMNGRAVPGETSIDHLVIGPGGVWIVDNEAWEPDTHIAKYGERLFFDEKFGTSVAKGLIGAATSMAALLTRETGISVTITPVLAVHGGKIDARGGTLTGEGLTVSYPRRVARWIRSEPTAELTAEQIELLSRTAARILRRMM</sequence>
<evidence type="ECO:0000256" key="1">
    <source>
        <dbReference type="SAM" id="Phobius"/>
    </source>
</evidence>
<dbReference type="RefSeq" id="WP_203881626.1">
    <property type="nucleotide sequence ID" value="NZ_BAABHH010000003.1"/>
</dbReference>
<feature type="transmembrane region" description="Helical" evidence="1">
    <location>
        <begin position="35"/>
        <end position="53"/>
    </location>
</feature>
<gene>
    <name evidence="3" type="ORF">Pka01_12630</name>
</gene>
<evidence type="ECO:0000259" key="2">
    <source>
        <dbReference type="Pfam" id="PF08378"/>
    </source>
</evidence>
<dbReference type="Proteomes" id="UP000630097">
    <property type="component" value="Unassembled WGS sequence"/>
</dbReference>
<proteinExistence type="predicted"/>
<dbReference type="AlphaFoldDB" id="A0A8J3PPX6"/>